<name>D8SJF1_SELML</name>
<proteinExistence type="predicted"/>
<dbReference type="Gramene" id="EFJ15348">
    <property type="protein sequence ID" value="EFJ15348"/>
    <property type="gene ID" value="SELMODRAFT_180199"/>
</dbReference>
<dbReference type="InParanoid" id="D8SJF1"/>
<dbReference type="SUPFAM" id="SSF48371">
    <property type="entry name" value="ARM repeat"/>
    <property type="match status" value="1"/>
</dbReference>
<evidence type="ECO:0000313" key="3">
    <source>
        <dbReference type="Proteomes" id="UP000001514"/>
    </source>
</evidence>
<reference evidence="2 3" key="1">
    <citation type="journal article" date="2011" name="Science">
        <title>The Selaginella genome identifies genetic changes associated with the evolution of vascular plants.</title>
        <authorList>
            <person name="Banks J.A."/>
            <person name="Nishiyama T."/>
            <person name="Hasebe M."/>
            <person name="Bowman J.L."/>
            <person name="Gribskov M."/>
            <person name="dePamphilis C."/>
            <person name="Albert V.A."/>
            <person name="Aono N."/>
            <person name="Aoyama T."/>
            <person name="Ambrose B.A."/>
            <person name="Ashton N.W."/>
            <person name="Axtell M.J."/>
            <person name="Barker E."/>
            <person name="Barker M.S."/>
            <person name="Bennetzen J.L."/>
            <person name="Bonawitz N.D."/>
            <person name="Chapple C."/>
            <person name="Cheng C."/>
            <person name="Correa L.G."/>
            <person name="Dacre M."/>
            <person name="DeBarry J."/>
            <person name="Dreyer I."/>
            <person name="Elias M."/>
            <person name="Engstrom E.M."/>
            <person name="Estelle M."/>
            <person name="Feng L."/>
            <person name="Finet C."/>
            <person name="Floyd S.K."/>
            <person name="Frommer W.B."/>
            <person name="Fujita T."/>
            <person name="Gramzow L."/>
            <person name="Gutensohn M."/>
            <person name="Harholt J."/>
            <person name="Hattori M."/>
            <person name="Heyl A."/>
            <person name="Hirai T."/>
            <person name="Hiwatashi Y."/>
            <person name="Ishikawa M."/>
            <person name="Iwata M."/>
            <person name="Karol K.G."/>
            <person name="Koehler B."/>
            <person name="Kolukisaoglu U."/>
            <person name="Kubo M."/>
            <person name="Kurata T."/>
            <person name="Lalonde S."/>
            <person name="Li K."/>
            <person name="Li Y."/>
            <person name="Litt A."/>
            <person name="Lyons E."/>
            <person name="Manning G."/>
            <person name="Maruyama T."/>
            <person name="Michael T.P."/>
            <person name="Mikami K."/>
            <person name="Miyazaki S."/>
            <person name="Morinaga S."/>
            <person name="Murata T."/>
            <person name="Mueller-Roeber B."/>
            <person name="Nelson D.R."/>
            <person name="Obara M."/>
            <person name="Oguri Y."/>
            <person name="Olmstead R.G."/>
            <person name="Onodera N."/>
            <person name="Petersen B.L."/>
            <person name="Pils B."/>
            <person name="Prigge M."/>
            <person name="Rensing S.A."/>
            <person name="Riano-Pachon D.M."/>
            <person name="Roberts A.W."/>
            <person name="Sato Y."/>
            <person name="Scheller H.V."/>
            <person name="Schulz B."/>
            <person name="Schulz C."/>
            <person name="Shakirov E.V."/>
            <person name="Shibagaki N."/>
            <person name="Shinohara N."/>
            <person name="Shippen D.E."/>
            <person name="Soerensen I."/>
            <person name="Sotooka R."/>
            <person name="Sugimoto N."/>
            <person name="Sugita M."/>
            <person name="Sumikawa N."/>
            <person name="Tanurdzic M."/>
            <person name="Theissen G."/>
            <person name="Ulvskov P."/>
            <person name="Wakazuki S."/>
            <person name="Weng J.K."/>
            <person name="Willats W.W."/>
            <person name="Wipf D."/>
            <person name="Wolf P.G."/>
            <person name="Yang L."/>
            <person name="Zimmer A.D."/>
            <person name="Zhu Q."/>
            <person name="Mitros T."/>
            <person name="Hellsten U."/>
            <person name="Loque D."/>
            <person name="Otillar R."/>
            <person name="Salamov A."/>
            <person name="Schmutz J."/>
            <person name="Shapiro H."/>
            <person name="Lindquist E."/>
            <person name="Lucas S."/>
            <person name="Rokhsar D."/>
            <person name="Grigoriev I.V."/>
        </authorList>
    </citation>
    <scope>NUCLEOTIDE SEQUENCE [LARGE SCALE GENOMIC DNA]</scope>
</reference>
<dbReference type="PANTHER" id="PTHR48202:SF1">
    <property type="entry name" value="ALPHA_BETA-HYDROLASES SUPERFAMILY PROTEIN"/>
    <property type="match status" value="1"/>
</dbReference>
<dbReference type="Pfam" id="PF12697">
    <property type="entry name" value="Abhydrolase_6"/>
    <property type="match status" value="1"/>
</dbReference>
<dbReference type="OMA" id="IWCKWLE"/>
<feature type="domain" description="AB hydrolase-1" evidence="1">
    <location>
        <begin position="791"/>
        <end position="964"/>
    </location>
</feature>
<dbReference type="eggNOG" id="KOG2029">
    <property type="taxonomic scope" value="Eukaryota"/>
</dbReference>
<dbReference type="OrthoDB" id="5086500at2759"/>
<dbReference type="STRING" id="88036.D8SJF1"/>
<accession>D8SJF1</accession>
<dbReference type="InterPro" id="IPR029058">
    <property type="entry name" value="AB_hydrolase_fold"/>
</dbReference>
<dbReference type="PANTHER" id="PTHR48202">
    <property type="entry name" value="ALPHA/BETA-HYDROLASES SUPERFAMILY PROTEIN"/>
    <property type="match status" value="1"/>
</dbReference>
<organism evidence="3">
    <name type="scientific">Selaginella moellendorffii</name>
    <name type="common">Spikemoss</name>
    <dbReference type="NCBI Taxonomy" id="88036"/>
    <lineage>
        <taxon>Eukaryota</taxon>
        <taxon>Viridiplantae</taxon>
        <taxon>Streptophyta</taxon>
        <taxon>Embryophyta</taxon>
        <taxon>Tracheophyta</taxon>
        <taxon>Lycopodiopsida</taxon>
        <taxon>Selaginellales</taxon>
        <taxon>Selaginellaceae</taxon>
        <taxon>Selaginella</taxon>
    </lineage>
</organism>
<dbReference type="FunCoup" id="D8SJF1">
    <property type="interactions" value="1228"/>
</dbReference>
<keyword evidence="3" id="KW-1185">Reference proteome</keyword>
<sequence length="1064" mass="115368">MGEVIDAGATALVLLQGLKSVLESYGEGVTKGWWRAKVAAFIADVSAAGGDRRKAVVCASDGVVVDWLLETAAKSQGPGSTVTQGEAARALSYLLEDEATCESVLARPHALPNLLRFAASLPANFRPKTSKHRRKLADIGSSRGKSQLVAAIMEIVTESCEPVENHEFRPSLPGSADPADIAAALAAVEEGGLKLDDDSRDDDRGSIHGIGMKLSGTTGIVAVQRLEHDFHQRWWTKMKDSLSFFSDKNSLALSLVDKDPDKDLVGYGLWDDLQGRFVAVPLAAWALATWAESSAANRNHISRLDKDGQALLAAVLAPERTVKWHGARTMHLLLDNKKVTSDEVVSTWSSALLDMAVQACGHRDSTLAESAFSAFTACFKEGRPSQMSTFEKGFPAIRELARQTKEEAAIQKSIARTLDTAMQNGLCLGPDESKRWSGILLRWLSSSQPDTELQRSATSIFGKVIDSLGTDGIPACQALLASLLLGLIKHGKSPAAIRKEAKAKGLLQSQLMQTAVQAATQLGKMVSVEARADVAISEFAGELPLADLLGADIVPNVPLPKNGAKELPPKFTVVEAAHAVIKALKALADISAEDASYQKRIIEAGGLILLRRLMLADDYEQWCFLDASSEKDWRLQALKDKEAAEVSELASHMRKHAARLLTVLTQHPEVTQAVADDNEWCSWLGDCADGVVPGCNDLKSRSYAQMTLLNVAHSRIQKTLKGFGRDLVDGVWPRYEDMVFLLNFDSKFWKSEGVAKLSAEALSPDGSAQEVAAERPSSPASGDLSSPLLDVVFIHGLAGGPIKTWRVAVDKTSTTGKGGLVEKIDEQAGREGTCWPSEWLSHDLPRTRLLSLKYKTNFSEWSGATLPLEEISSALLDKLLAAGVGERPVVFISHSMGGLVVKQMLAQAAKDKSRAHLVDKAAGVVFYSCPHFGSRLADMPWRMGYVLRPAPSVAELRSGSPRLEELNRCIRNLHYRGTLQVLSFSETKVTPLVEGYGGWALRMEVVPIESAYPGFGELVVLDGTDHVNSCKPLSPSDPAYTKTLEFLRRIQVKIVEDSRKKKEQ</sequence>
<dbReference type="Gene3D" id="1.25.10.10">
    <property type="entry name" value="Leucine-rich Repeat Variant"/>
    <property type="match status" value="1"/>
</dbReference>
<dbReference type="EMBL" id="GL377623">
    <property type="protein sequence ID" value="EFJ15348.1"/>
    <property type="molecule type" value="Genomic_DNA"/>
</dbReference>
<dbReference type="Proteomes" id="UP000001514">
    <property type="component" value="Unassembled WGS sequence"/>
</dbReference>
<dbReference type="AlphaFoldDB" id="D8SJF1"/>
<evidence type="ECO:0000259" key="1">
    <source>
        <dbReference type="Pfam" id="PF12697"/>
    </source>
</evidence>
<dbReference type="InterPro" id="IPR011989">
    <property type="entry name" value="ARM-like"/>
</dbReference>
<dbReference type="InterPro" id="IPR000073">
    <property type="entry name" value="AB_hydrolase_1"/>
</dbReference>
<dbReference type="InterPro" id="IPR016024">
    <property type="entry name" value="ARM-type_fold"/>
</dbReference>
<dbReference type="Gene3D" id="3.40.50.1820">
    <property type="entry name" value="alpha/beta hydrolase"/>
    <property type="match status" value="1"/>
</dbReference>
<dbReference type="SUPFAM" id="SSF53474">
    <property type="entry name" value="alpha/beta-Hydrolases"/>
    <property type="match status" value="1"/>
</dbReference>
<dbReference type="HOGENOM" id="CLU_005615_0_0_1"/>
<evidence type="ECO:0000313" key="2">
    <source>
        <dbReference type="EMBL" id="EFJ15348.1"/>
    </source>
</evidence>
<dbReference type="KEGG" id="smo:SELMODRAFT_180199"/>
<protein>
    <recommendedName>
        <fullName evidence="1">AB hydrolase-1 domain-containing protein</fullName>
    </recommendedName>
</protein>
<gene>
    <name evidence="2" type="ORF">SELMODRAFT_180199</name>
</gene>